<dbReference type="PANTHER" id="PTHR23022:SF134">
    <property type="entry name" value="TRANSPOSABLE ELEMENT TC1 TRANSPOSASE"/>
    <property type="match status" value="1"/>
</dbReference>
<accession>A0AAD2GZP8</accession>
<dbReference type="InterPro" id="IPR036397">
    <property type="entry name" value="RNaseH_sf"/>
</dbReference>
<dbReference type="InterPro" id="IPR002492">
    <property type="entry name" value="Transposase_Tc1-like"/>
</dbReference>
<evidence type="ECO:0000259" key="3">
    <source>
        <dbReference type="Pfam" id="PF13358"/>
    </source>
</evidence>
<name>A0AAD2GZP8_9AGAR</name>
<dbReference type="InterPro" id="IPR052338">
    <property type="entry name" value="Transposase_5"/>
</dbReference>
<feature type="domain" description="Tc1-like transposase DDE" evidence="3">
    <location>
        <begin position="225"/>
        <end position="305"/>
    </location>
</feature>
<dbReference type="InterPro" id="IPR038717">
    <property type="entry name" value="Tc1-like_DDE_dom"/>
</dbReference>
<organism evidence="4 5">
    <name type="scientific">Mycena citricolor</name>
    <dbReference type="NCBI Taxonomy" id="2018698"/>
    <lineage>
        <taxon>Eukaryota</taxon>
        <taxon>Fungi</taxon>
        <taxon>Dikarya</taxon>
        <taxon>Basidiomycota</taxon>
        <taxon>Agaricomycotina</taxon>
        <taxon>Agaricomycetes</taxon>
        <taxon>Agaricomycetidae</taxon>
        <taxon>Agaricales</taxon>
        <taxon>Marasmiineae</taxon>
        <taxon>Mycenaceae</taxon>
        <taxon>Mycena</taxon>
    </lineage>
</organism>
<evidence type="ECO:0000313" key="4">
    <source>
        <dbReference type="EMBL" id="CAK5266863.1"/>
    </source>
</evidence>
<dbReference type="GO" id="GO:0015074">
    <property type="term" value="P:DNA integration"/>
    <property type="evidence" value="ECO:0007669"/>
    <property type="project" value="InterPro"/>
</dbReference>
<dbReference type="Proteomes" id="UP001295794">
    <property type="component" value="Unassembled WGS sequence"/>
</dbReference>
<dbReference type="InterPro" id="IPR009057">
    <property type="entry name" value="Homeodomain-like_sf"/>
</dbReference>
<evidence type="ECO:0000313" key="5">
    <source>
        <dbReference type="Proteomes" id="UP001295794"/>
    </source>
</evidence>
<feature type="region of interest" description="Disordered" evidence="1">
    <location>
        <begin position="328"/>
        <end position="359"/>
    </location>
</feature>
<feature type="domain" description="Transposase Tc1-like" evidence="2">
    <location>
        <begin position="73"/>
        <end position="137"/>
    </location>
</feature>
<protein>
    <recommendedName>
        <fullName evidence="6">Transposase</fullName>
    </recommendedName>
</protein>
<evidence type="ECO:0000256" key="1">
    <source>
        <dbReference type="SAM" id="MobiDB-lite"/>
    </source>
</evidence>
<dbReference type="EMBL" id="CAVNYO010000110">
    <property type="protein sequence ID" value="CAK5266863.1"/>
    <property type="molecule type" value="Genomic_DNA"/>
</dbReference>
<dbReference type="Pfam" id="PF01498">
    <property type="entry name" value="HTH_Tnp_Tc3_2"/>
    <property type="match status" value="1"/>
</dbReference>
<dbReference type="AlphaFoldDB" id="A0AAD2GZP8"/>
<dbReference type="GO" id="GO:0003677">
    <property type="term" value="F:DNA binding"/>
    <property type="evidence" value="ECO:0007669"/>
    <property type="project" value="InterPro"/>
</dbReference>
<gene>
    <name evidence="4" type="ORF">MYCIT1_LOCUS8849</name>
</gene>
<sequence length="359" mass="41223">MSKHVSRPHHTLETRAKFIGAMLNEFNIKKHARQFDIPYSTAKKLWRKYQETGSVKDRPKQHPKLKVTPDMERAIEQTARDNRRMPFRDIGNQMDPPVSERTVGRVLDGVGMHRRVARHVPYFSEPTREKRLAWAERNSRNTARQWNRIVWSDECYVHLNGNQGRIFVTRTSEEADIEECLVPAFKQSSVRVMVWGCIAHGWKGPLVVLEYPGGQKGGMTADRYQKQILETVLFEALDSVKQMRGGRDQIRFQQDGASCHTAKSTCAWLKKHRVRVFDHPPTSPDVSPIEPVWHELKKRVRARDPLPTLFKTLKTAILEEWENMPISDIEKSPQLPPPSPGCTPAGVLLGTLRRSSEGT</sequence>
<comment type="caution">
    <text evidence="4">The sequence shown here is derived from an EMBL/GenBank/DDBJ whole genome shotgun (WGS) entry which is preliminary data.</text>
</comment>
<dbReference type="Pfam" id="PF13358">
    <property type="entry name" value="DDE_3"/>
    <property type="match status" value="1"/>
</dbReference>
<dbReference type="SUPFAM" id="SSF46689">
    <property type="entry name" value="Homeodomain-like"/>
    <property type="match status" value="1"/>
</dbReference>
<evidence type="ECO:0000259" key="2">
    <source>
        <dbReference type="Pfam" id="PF01498"/>
    </source>
</evidence>
<dbReference type="Gene3D" id="3.30.420.10">
    <property type="entry name" value="Ribonuclease H-like superfamily/Ribonuclease H"/>
    <property type="match status" value="1"/>
</dbReference>
<keyword evidence="5" id="KW-1185">Reference proteome</keyword>
<dbReference type="PANTHER" id="PTHR23022">
    <property type="entry name" value="TRANSPOSABLE ELEMENT-RELATED"/>
    <property type="match status" value="1"/>
</dbReference>
<evidence type="ECO:0008006" key="6">
    <source>
        <dbReference type="Google" id="ProtNLM"/>
    </source>
</evidence>
<dbReference type="GO" id="GO:0006313">
    <property type="term" value="P:DNA transposition"/>
    <property type="evidence" value="ECO:0007669"/>
    <property type="project" value="InterPro"/>
</dbReference>
<proteinExistence type="predicted"/>
<reference evidence="4" key="1">
    <citation type="submission" date="2023-11" db="EMBL/GenBank/DDBJ databases">
        <authorList>
            <person name="De Vega J J."/>
            <person name="De Vega J J."/>
        </authorList>
    </citation>
    <scope>NUCLEOTIDE SEQUENCE</scope>
</reference>